<evidence type="ECO:0000313" key="2">
    <source>
        <dbReference type="Proteomes" id="UP000324222"/>
    </source>
</evidence>
<evidence type="ECO:0000313" key="1">
    <source>
        <dbReference type="EMBL" id="MPC35615.1"/>
    </source>
</evidence>
<comment type="caution">
    <text evidence="1">The sequence shown here is derived from an EMBL/GenBank/DDBJ whole genome shotgun (WGS) entry which is preliminary data.</text>
</comment>
<protein>
    <submittedName>
        <fullName evidence="1">Uncharacterized protein</fullName>
    </submittedName>
</protein>
<proteinExistence type="predicted"/>
<keyword evidence="2" id="KW-1185">Reference proteome</keyword>
<accession>A0A5B7EQG4</accession>
<name>A0A5B7EQG4_PORTR</name>
<organism evidence="1 2">
    <name type="scientific">Portunus trituberculatus</name>
    <name type="common">Swimming crab</name>
    <name type="synonym">Neptunus trituberculatus</name>
    <dbReference type="NCBI Taxonomy" id="210409"/>
    <lineage>
        <taxon>Eukaryota</taxon>
        <taxon>Metazoa</taxon>
        <taxon>Ecdysozoa</taxon>
        <taxon>Arthropoda</taxon>
        <taxon>Crustacea</taxon>
        <taxon>Multicrustacea</taxon>
        <taxon>Malacostraca</taxon>
        <taxon>Eumalacostraca</taxon>
        <taxon>Eucarida</taxon>
        <taxon>Decapoda</taxon>
        <taxon>Pleocyemata</taxon>
        <taxon>Brachyura</taxon>
        <taxon>Eubrachyura</taxon>
        <taxon>Portunoidea</taxon>
        <taxon>Portunidae</taxon>
        <taxon>Portuninae</taxon>
        <taxon>Portunus</taxon>
    </lineage>
</organism>
<dbReference type="Proteomes" id="UP000324222">
    <property type="component" value="Unassembled WGS sequence"/>
</dbReference>
<gene>
    <name evidence="1" type="ORF">E2C01_029041</name>
</gene>
<dbReference type="EMBL" id="VSRR010003313">
    <property type="protein sequence ID" value="MPC35615.1"/>
    <property type="molecule type" value="Genomic_DNA"/>
</dbReference>
<reference evidence="1 2" key="1">
    <citation type="submission" date="2019-05" db="EMBL/GenBank/DDBJ databases">
        <title>Another draft genome of Portunus trituberculatus and its Hox gene families provides insights of decapod evolution.</title>
        <authorList>
            <person name="Jeong J.-H."/>
            <person name="Song I."/>
            <person name="Kim S."/>
            <person name="Choi T."/>
            <person name="Kim D."/>
            <person name="Ryu S."/>
            <person name="Kim W."/>
        </authorList>
    </citation>
    <scope>NUCLEOTIDE SEQUENCE [LARGE SCALE GENOMIC DNA]</scope>
    <source>
        <tissue evidence="1">Muscle</tissue>
    </source>
</reference>
<dbReference type="AlphaFoldDB" id="A0A5B7EQG4"/>
<sequence>MLVGAAAHGALICGARPAPQRVPKCCGAAVEAPPTRSSPTPALPRPVQSLCLGPDAPPHTPVLVSLSCLPASSRSRPRHVCAGINNHGSSPIRHQRLAGLVHTSRLYSMICAAGLAMCLRAVCLPPCCCHCCLCQKCSCAATVMLLNLWRQTLPLLCLSRLAITVVSIPVSAISVLSHLTLVTLPPLPPRFLRYCFSLQIMLMDGLPPPGCESRMNSAGRLDPSPRCHNSRLILWRGEVTVLAA</sequence>